<dbReference type="KEGG" id="cphy:B5808_12560"/>
<dbReference type="AlphaFoldDB" id="A0A1X9LPU3"/>
<feature type="compositionally biased region" description="Basic and acidic residues" evidence="1">
    <location>
        <begin position="25"/>
        <end position="35"/>
    </location>
</feature>
<proteinExistence type="predicted"/>
<dbReference type="EMBL" id="CP020715">
    <property type="protein sequence ID" value="ARJ05961.1"/>
    <property type="molecule type" value="Genomic_DNA"/>
</dbReference>
<dbReference type="STRING" id="1619308.B5808_12560"/>
<protein>
    <submittedName>
        <fullName evidence="2">Uncharacterized protein</fullName>
    </submittedName>
</protein>
<dbReference type="RefSeq" id="WP_085020099.1">
    <property type="nucleotide sequence ID" value="NZ_BMHD01000001.1"/>
</dbReference>
<dbReference type="Proteomes" id="UP000192775">
    <property type="component" value="Chromosome"/>
</dbReference>
<evidence type="ECO:0000256" key="1">
    <source>
        <dbReference type="SAM" id="MobiDB-lite"/>
    </source>
</evidence>
<name>A0A1X9LPU3_9MICO</name>
<keyword evidence="3" id="KW-1185">Reference proteome</keyword>
<evidence type="ECO:0000313" key="2">
    <source>
        <dbReference type="EMBL" id="ARJ05961.1"/>
    </source>
</evidence>
<evidence type="ECO:0000313" key="3">
    <source>
        <dbReference type="Proteomes" id="UP000192775"/>
    </source>
</evidence>
<reference evidence="2 3" key="1">
    <citation type="submission" date="2017-04" db="EMBL/GenBank/DDBJ databases">
        <authorList>
            <person name="Afonso C.L."/>
            <person name="Miller P.J."/>
            <person name="Scott M.A."/>
            <person name="Spackman E."/>
            <person name="Goraichik I."/>
            <person name="Dimitrov K.M."/>
            <person name="Suarez D.L."/>
            <person name="Swayne D.E."/>
        </authorList>
    </citation>
    <scope>NUCLEOTIDE SEQUENCE [LARGE SCALE GENOMIC DNA]</scope>
    <source>
        <strain evidence="3">XA(T)</strain>
    </source>
</reference>
<organism evidence="2 3">
    <name type="scientific">Cnuibacter physcomitrellae</name>
    <dbReference type="NCBI Taxonomy" id="1619308"/>
    <lineage>
        <taxon>Bacteria</taxon>
        <taxon>Bacillati</taxon>
        <taxon>Actinomycetota</taxon>
        <taxon>Actinomycetes</taxon>
        <taxon>Micrococcales</taxon>
        <taxon>Microbacteriaceae</taxon>
        <taxon>Cnuibacter</taxon>
    </lineage>
</organism>
<accession>A0A1X9LPU3</accession>
<feature type="region of interest" description="Disordered" evidence="1">
    <location>
        <begin position="1"/>
        <end position="44"/>
    </location>
</feature>
<dbReference type="InterPro" id="IPR045596">
    <property type="entry name" value="DUF6459"/>
</dbReference>
<dbReference type="Pfam" id="PF20060">
    <property type="entry name" value="DUF6459"/>
    <property type="match status" value="1"/>
</dbReference>
<gene>
    <name evidence="2" type="ORF">B5808_12560</name>
</gene>
<sequence length="154" mass="16743">MTVPPVVELACPTPTADDDVTLTDDLVRPPSRGEEDGQEDSAPPDARVFAQNMARCVVEVLAGTRALDQLARWLSDDVYEHLLLRDALGRRGRAARGEAPARLALTMGSTVLSEPSTGIVDAVVIIHGRARSRAVALRLEWSRSRWRATAVHVL</sequence>